<dbReference type="Proteomes" id="UP000006514">
    <property type="component" value="Unassembled WGS sequence"/>
</dbReference>
<evidence type="ECO:0000313" key="2">
    <source>
        <dbReference type="Proteomes" id="UP000006514"/>
    </source>
</evidence>
<accession>J0D2E8</accession>
<sequence>MAAETVIFDFLLSKLPGRRVVVPMIVEDGLKTTDGGQSSPGTSCAHTDTLVRRSVDGDEHKGSGVPIVSRSSGVDNGAVSGDTMIMVLGFKMKYSEFKAALKRALDILAERAEEEITFIESDG</sequence>
<organism evidence="1 2">
    <name type="scientific">Auricularia subglabra (strain TFB-10046 / SS5)</name>
    <name type="common">White-rot fungus</name>
    <name type="synonym">Auricularia delicata (strain TFB10046)</name>
    <dbReference type="NCBI Taxonomy" id="717982"/>
    <lineage>
        <taxon>Eukaryota</taxon>
        <taxon>Fungi</taxon>
        <taxon>Dikarya</taxon>
        <taxon>Basidiomycota</taxon>
        <taxon>Agaricomycotina</taxon>
        <taxon>Agaricomycetes</taxon>
        <taxon>Auriculariales</taxon>
        <taxon>Auriculariaceae</taxon>
        <taxon>Auricularia</taxon>
    </lineage>
</organism>
<name>J0D2E8_AURST</name>
<reference evidence="2" key="1">
    <citation type="journal article" date="2012" name="Science">
        <title>The Paleozoic origin of enzymatic lignin decomposition reconstructed from 31 fungal genomes.</title>
        <authorList>
            <person name="Floudas D."/>
            <person name="Binder M."/>
            <person name="Riley R."/>
            <person name="Barry K."/>
            <person name="Blanchette R.A."/>
            <person name="Henrissat B."/>
            <person name="Martinez A.T."/>
            <person name="Otillar R."/>
            <person name="Spatafora J.W."/>
            <person name="Yadav J.S."/>
            <person name="Aerts A."/>
            <person name="Benoit I."/>
            <person name="Boyd A."/>
            <person name="Carlson A."/>
            <person name="Copeland A."/>
            <person name="Coutinho P.M."/>
            <person name="de Vries R.P."/>
            <person name="Ferreira P."/>
            <person name="Findley K."/>
            <person name="Foster B."/>
            <person name="Gaskell J."/>
            <person name="Glotzer D."/>
            <person name="Gorecki P."/>
            <person name="Heitman J."/>
            <person name="Hesse C."/>
            <person name="Hori C."/>
            <person name="Igarashi K."/>
            <person name="Jurgens J.A."/>
            <person name="Kallen N."/>
            <person name="Kersten P."/>
            <person name="Kohler A."/>
            <person name="Kuees U."/>
            <person name="Kumar T.K.A."/>
            <person name="Kuo A."/>
            <person name="LaButti K."/>
            <person name="Larrondo L.F."/>
            <person name="Lindquist E."/>
            <person name="Ling A."/>
            <person name="Lombard V."/>
            <person name="Lucas S."/>
            <person name="Lundell T."/>
            <person name="Martin R."/>
            <person name="McLaughlin D.J."/>
            <person name="Morgenstern I."/>
            <person name="Morin E."/>
            <person name="Murat C."/>
            <person name="Nagy L.G."/>
            <person name="Nolan M."/>
            <person name="Ohm R.A."/>
            <person name="Patyshakuliyeva A."/>
            <person name="Rokas A."/>
            <person name="Ruiz-Duenas F.J."/>
            <person name="Sabat G."/>
            <person name="Salamov A."/>
            <person name="Samejima M."/>
            <person name="Schmutz J."/>
            <person name="Slot J.C."/>
            <person name="St John F."/>
            <person name="Stenlid J."/>
            <person name="Sun H."/>
            <person name="Sun S."/>
            <person name="Syed K."/>
            <person name="Tsang A."/>
            <person name="Wiebenga A."/>
            <person name="Young D."/>
            <person name="Pisabarro A."/>
            <person name="Eastwood D.C."/>
            <person name="Martin F."/>
            <person name="Cullen D."/>
            <person name="Grigoriev I.V."/>
            <person name="Hibbett D.S."/>
        </authorList>
    </citation>
    <scope>NUCLEOTIDE SEQUENCE [LARGE SCALE GENOMIC DNA]</scope>
    <source>
        <strain evidence="2">TFB10046</strain>
    </source>
</reference>
<gene>
    <name evidence="1" type="ORF">AURDEDRAFT_178107</name>
</gene>
<protein>
    <submittedName>
        <fullName evidence="1">Uncharacterized protein</fullName>
    </submittedName>
</protein>
<dbReference type="KEGG" id="adl:AURDEDRAFT_178107"/>
<evidence type="ECO:0000313" key="1">
    <source>
        <dbReference type="EMBL" id="EJD32797.1"/>
    </source>
</evidence>
<dbReference type="EMBL" id="JH688646">
    <property type="protein sequence ID" value="EJD32797.1"/>
    <property type="molecule type" value="Genomic_DNA"/>
</dbReference>
<proteinExistence type="predicted"/>
<keyword evidence="2" id="KW-1185">Reference proteome</keyword>
<dbReference type="InParanoid" id="J0D2E8"/>
<dbReference type="AlphaFoldDB" id="J0D2E8"/>